<keyword evidence="1" id="KW-1133">Transmembrane helix</keyword>
<keyword evidence="3" id="KW-1185">Reference proteome</keyword>
<accession>A0A0E0I8M2</accession>
<dbReference type="Proteomes" id="UP000006591">
    <property type="component" value="Chromosome 8"/>
</dbReference>
<keyword evidence="1" id="KW-0812">Transmembrane</keyword>
<protein>
    <submittedName>
        <fullName evidence="2">Uncharacterized protein</fullName>
    </submittedName>
</protein>
<dbReference type="AlphaFoldDB" id="A0A0E0I8M2"/>
<evidence type="ECO:0000256" key="1">
    <source>
        <dbReference type="SAM" id="Phobius"/>
    </source>
</evidence>
<proteinExistence type="predicted"/>
<name>A0A0E0I8M2_ORYNI</name>
<evidence type="ECO:0000313" key="3">
    <source>
        <dbReference type="Proteomes" id="UP000006591"/>
    </source>
</evidence>
<reference evidence="2" key="2">
    <citation type="submission" date="2018-04" db="EMBL/GenBank/DDBJ databases">
        <title>OnivRS2 (Oryza nivara Reference Sequence Version 2).</title>
        <authorList>
            <person name="Zhang J."/>
            <person name="Kudrna D."/>
            <person name="Lee S."/>
            <person name="Talag J."/>
            <person name="Rajasekar S."/>
            <person name="Welchert J."/>
            <person name="Hsing Y.-I."/>
            <person name="Wing R.A."/>
        </authorList>
    </citation>
    <scope>NUCLEOTIDE SEQUENCE [LARGE SCALE GENOMIC DNA]</scope>
    <source>
        <strain evidence="2">SL10</strain>
    </source>
</reference>
<sequence>MWAWEGKISILPFHSLFSLDSLLLPQVATTQGLPAAGHRPALGLVVIVVILVIGALFLILGLTGSSSFAMPRIRWSSTNPSTLRWRLYLSHRRRCKLAKEDSGLPLTTSAFALTARLSCSTSRRCRASPRGSTLDPSPSAARTPSFLMVYRKKPLTVEPELKLLPDPEFPRAWLWRCTPLWRGRRIRTPLSLAGAPNAVEGLSSSGAVG</sequence>
<evidence type="ECO:0000313" key="2">
    <source>
        <dbReference type="EnsemblPlants" id="ONIVA08G06850.1"/>
    </source>
</evidence>
<organism evidence="2">
    <name type="scientific">Oryza nivara</name>
    <name type="common">Indian wild rice</name>
    <name type="synonym">Oryza sativa f. spontanea</name>
    <dbReference type="NCBI Taxonomy" id="4536"/>
    <lineage>
        <taxon>Eukaryota</taxon>
        <taxon>Viridiplantae</taxon>
        <taxon>Streptophyta</taxon>
        <taxon>Embryophyta</taxon>
        <taxon>Tracheophyta</taxon>
        <taxon>Spermatophyta</taxon>
        <taxon>Magnoliopsida</taxon>
        <taxon>Liliopsida</taxon>
        <taxon>Poales</taxon>
        <taxon>Poaceae</taxon>
        <taxon>BOP clade</taxon>
        <taxon>Oryzoideae</taxon>
        <taxon>Oryzeae</taxon>
        <taxon>Oryzinae</taxon>
        <taxon>Oryza</taxon>
    </lineage>
</organism>
<keyword evidence="1" id="KW-0472">Membrane</keyword>
<reference evidence="2" key="1">
    <citation type="submission" date="2015-04" db="UniProtKB">
        <authorList>
            <consortium name="EnsemblPlants"/>
        </authorList>
    </citation>
    <scope>IDENTIFICATION</scope>
    <source>
        <strain evidence="2">SL10</strain>
    </source>
</reference>
<dbReference type="HOGENOM" id="CLU_1317287_0_0_1"/>
<feature type="transmembrane region" description="Helical" evidence="1">
    <location>
        <begin position="41"/>
        <end position="62"/>
    </location>
</feature>
<dbReference type="OMA" id="FAMPRIR"/>
<dbReference type="EnsemblPlants" id="ONIVA08G06850.1">
    <property type="protein sequence ID" value="ONIVA08G06850.1"/>
    <property type="gene ID" value="ONIVA08G06850"/>
</dbReference>
<dbReference type="Gramene" id="ONIVA08G06850.1">
    <property type="protein sequence ID" value="ONIVA08G06850.1"/>
    <property type="gene ID" value="ONIVA08G06850"/>
</dbReference>